<feature type="domain" description="CD-NTase associated protein 4-like DNA endonuclease" evidence="1">
    <location>
        <begin position="15"/>
        <end position="236"/>
    </location>
</feature>
<dbReference type="EMBL" id="BX936398">
    <property type="protein sequence ID" value="CAH21697.1"/>
    <property type="molecule type" value="Genomic_DNA"/>
</dbReference>
<accession>Q669M5</accession>
<dbReference type="Proteomes" id="UP000001011">
    <property type="component" value="Chromosome"/>
</dbReference>
<gene>
    <name evidence="2" type="ordered locus">YPTB2459</name>
</gene>
<dbReference type="Pfam" id="PF14130">
    <property type="entry name" value="Cap4_nuclease"/>
    <property type="match status" value="1"/>
</dbReference>
<evidence type="ECO:0000313" key="3">
    <source>
        <dbReference type="Proteomes" id="UP000001011"/>
    </source>
</evidence>
<protein>
    <recommendedName>
        <fullName evidence="1">CD-NTase associated protein 4-like DNA endonuclease domain-containing protein</fullName>
    </recommendedName>
</protein>
<sequence>MIMNELHEIKPREQAGRDTLERYNAQVRAASIACLSILEGKDVVRVYCEFHDDFVIEKNKLGKIAYSFVQVKTKDKLSDIWKLNDVFGILTRNSKKKPQTDEKVVNSFIGKLIQHTVNFPETCENIIFMTNTHVNEDIDAVVTDLLNEDFSNKHTLFLIEKFNGFFSPALSLTDEQIKVNLKKIIINSDVQYIKSQNNNFESLAKDVIYKYSEIDLQYVEAKEIIISLQSLVNSKSSVKIKSVTKDSLLSASGVGIDDLLSVLSISKVAYYELLKGGDEKAIKSASVIERMLRRAGAKDDEVEYCAKCKTKWDGWLRINRHILPAIDITVIEGYIGDIISELSRGRNIVRLSLLRTLMNNLIDKLEKEKIVYDLNNDLICGGIFSQLVRNEK</sequence>
<dbReference type="InterPro" id="IPR025382">
    <property type="entry name" value="Cap4-like_endonuclease_dom"/>
</dbReference>
<proteinExistence type="predicted"/>
<evidence type="ECO:0000313" key="2">
    <source>
        <dbReference type="EMBL" id="CAH21697.1"/>
    </source>
</evidence>
<dbReference type="KEGG" id="yps:YPTB2459"/>
<evidence type="ECO:0000259" key="1">
    <source>
        <dbReference type="Pfam" id="PF14130"/>
    </source>
</evidence>
<dbReference type="AlphaFoldDB" id="Q669M5"/>
<reference evidence="2 3" key="1">
    <citation type="journal article" date="2004" name="Proc. Natl. Acad. Sci. U.S.A.">
        <title>Insights into the evolution of Yersinia pestis through whole-genome comparison with Yersinia pseudotuberculosis.</title>
        <authorList>
            <person name="Chain P.S.G."/>
            <person name="Carniel E."/>
            <person name="Larimer F.W."/>
            <person name="Lamerdin J."/>
            <person name="Stoutland P.O."/>
            <person name="Regala W.M."/>
            <person name="Georgescu A.M."/>
            <person name="Vergez L.M."/>
            <person name="Land M.L."/>
            <person name="Motin V.L."/>
            <person name="Brubaker R.R."/>
            <person name="Fowler J."/>
            <person name="Hinnebusch J."/>
            <person name="Marceau M."/>
            <person name="Medigue C."/>
            <person name="Simonet M."/>
            <person name="Chenal-Francisque V."/>
            <person name="Souza B."/>
            <person name="Dacheux D."/>
            <person name="Elliott J.M."/>
            <person name="Derbise A."/>
            <person name="Hauser L.J."/>
            <person name="Garcia E."/>
        </authorList>
    </citation>
    <scope>NUCLEOTIDE SEQUENCE [LARGE SCALE GENOMIC DNA]</scope>
    <source>
        <strain evidence="3">IP32953</strain>
    </source>
</reference>
<dbReference type="GO" id="GO:0004518">
    <property type="term" value="F:nuclease activity"/>
    <property type="evidence" value="ECO:0007669"/>
    <property type="project" value="InterPro"/>
</dbReference>
<organism evidence="2 3">
    <name type="scientific">Yersinia pseudotuberculosis serotype I (strain IP32953)</name>
    <dbReference type="NCBI Taxonomy" id="273123"/>
    <lineage>
        <taxon>Bacteria</taxon>
        <taxon>Pseudomonadati</taxon>
        <taxon>Pseudomonadota</taxon>
        <taxon>Gammaproteobacteria</taxon>
        <taxon>Enterobacterales</taxon>
        <taxon>Yersiniaceae</taxon>
        <taxon>Yersinia</taxon>
    </lineage>
</organism>
<name>Q669M5_YERPS</name>